<organism evidence="2 3">
    <name type="scientific">Providencia alcalifaciens 205/92</name>
    <dbReference type="NCBI Taxonomy" id="1256988"/>
    <lineage>
        <taxon>Bacteria</taxon>
        <taxon>Pseudomonadati</taxon>
        <taxon>Pseudomonadota</taxon>
        <taxon>Gammaproteobacteria</taxon>
        <taxon>Enterobacterales</taxon>
        <taxon>Morganellaceae</taxon>
        <taxon>Providencia</taxon>
    </lineage>
</organism>
<proteinExistence type="predicted"/>
<feature type="transmembrane region" description="Helical" evidence="1">
    <location>
        <begin position="94"/>
        <end position="112"/>
    </location>
</feature>
<evidence type="ECO:0000256" key="1">
    <source>
        <dbReference type="SAM" id="Phobius"/>
    </source>
</evidence>
<name>A0AAV3M0Q5_9GAMM</name>
<accession>A0AAV3M0Q5</accession>
<gene>
    <name evidence="2" type="ORF">HMPREF1563_3559</name>
</gene>
<keyword evidence="1" id="KW-0472">Membrane</keyword>
<dbReference type="RefSeq" id="WP_036963870.1">
    <property type="nucleotide sequence ID" value="NZ_JALD01000073.1"/>
</dbReference>
<dbReference type="EMBL" id="JALD01000073">
    <property type="protein sequence ID" value="EUD09338.1"/>
    <property type="molecule type" value="Genomic_DNA"/>
</dbReference>
<keyword evidence="1" id="KW-0812">Transmembrane</keyword>
<dbReference type="Proteomes" id="UP000022311">
    <property type="component" value="Unassembled WGS sequence"/>
</dbReference>
<evidence type="ECO:0000313" key="3">
    <source>
        <dbReference type="Proteomes" id="UP000022311"/>
    </source>
</evidence>
<keyword evidence="1" id="KW-1133">Transmembrane helix</keyword>
<evidence type="ECO:0000313" key="2">
    <source>
        <dbReference type="EMBL" id="EUD09338.1"/>
    </source>
</evidence>
<comment type="caution">
    <text evidence="2">The sequence shown here is derived from an EMBL/GenBank/DDBJ whole genome shotgun (WGS) entry which is preliminary data.</text>
</comment>
<reference evidence="2 3" key="1">
    <citation type="submission" date="2014-01" db="EMBL/GenBank/DDBJ databases">
        <authorList>
            <person name="Durkin A.S."/>
            <person name="McCorrison J."/>
            <person name="Torralba M."/>
            <person name="Gillis M."/>
            <person name="Haft D.H."/>
            <person name="Methe B."/>
            <person name="Sutton G."/>
            <person name="Nelson K.E."/>
        </authorList>
    </citation>
    <scope>NUCLEOTIDE SEQUENCE [LARGE SCALE GENOMIC DNA]</scope>
    <source>
        <strain evidence="2 3">205/92</strain>
    </source>
</reference>
<protein>
    <submittedName>
        <fullName evidence="2">Uncharacterized protein</fullName>
    </submittedName>
</protein>
<sequence>MSFAKSERDYLEGKYIHAECKWCGHSFIGQKWQNVCKKCDDHLQKAGAFIKPEEEIYLQSTEQRLIKALRENIHKFDISDDGQLVMKQPKKSKVTLGAKLFMVVIFACLFASA</sequence>
<dbReference type="AlphaFoldDB" id="A0AAV3M0Q5"/>